<dbReference type="EMBL" id="KB020664">
    <property type="protein sequence ID" value="ELA33210.1"/>
    <property type="molecule type" value="Genomic_DNA"/>
</dbReference>
<dbReference type="HOGENOM" id="CLU_003071_0_0_1"/>
<feature type="compositionally biased region" description="Polar residues" evidence="1">
    <location>
        <begin position="69"/>
        <end position="78"/>
    </location>
</feature>
<feature type="compositionally biased region" description="Acidic residues" evidence="1">
    <location>
        <begin position="518"/>
        <end position="552"/>
    </location>
</feature>
<feature type="compositionally biased region" description="Polar residues" evidence="1">
    <location>
        <begin position="608"/>
        <end position="620"/>
    </location>
</feature>
<feature type="compositionally biased region" description="Acidic residues" evidence="1">
    <location>
        <begin position="893"/>
        <end position="906"/>
    </location>
</feature>
<feature type="compositionally biased region" description="Basic and acidic residues" evidence="1">
    <location>
        <begin position="303"/>
        <end position="316"/>
    </location>
</feature>
<dbReference type="AlphaFoldDB" id="L2G4A2"/>
<dbReference type="STRING" id="1213859.L2G4A2"/>
<reference evidence="2" key="1">
    <citation type="submission" date="2012-08" db="EMBL/GenBank/DDBJ databases">
        <title>Genome analysis of Colletotrichum orbiculare and Colletotrichum fructicola.</title>
        <authorList>
            <person name="Gan P.H.P."/>
            <person name="Ikeda K."/>
            <person name="Irieda H."/>
            <person name="Narusaka M."/>
            <person name="O'Connell R.J."/>
            <person name="Narusaka Y."/>
            <person name="Takano Y."/>
            <person name="Kubo Y."/>
            <person name="Shirasu K."/>
        </authorList>
    </citation>
    <scope>NUCLEOTIDE SEQUENCE</scope>
    <source>
        <strain evidence="2">Nara gc5</strain>
    </source>
</reference>
<name>L2G4A2_COLFN</name>
<feature type="region of interest" description="Disordered" evidence="1">
    <location>
        <begin position="1157"/>
        <end position="1197"/>
    </location>
</feature>
<feature type="region of interest" description="Disordered" evidence="1">
    <location>
        <begin position="737"/>
        <end position="840"/>
    </location>
</feature>
<evidence type="ECO:0008006" key="3">
    <source>
        <dbReference type="Google" id="ProtNLM"/>
    </source>
</evidence>
<protein>
    <recommendedName>
        <fullName evidence="3">AGC-kinase C-terminal domain-containing protein</fullName>
    </recommendedName>
</protein>
<feature type="compositionally biased region" description="Basic and acidic residues" evidence="1">
    <location>
        <begin position="251"/>
        <end position="260"/>
    </location>
</feature>
<feature type="region of interest" description="Disordered" evidence="1">
    <location>
        <begin position="1"/>
        <end position="121"/>
    </location>
</feature>
<feature type="compositionally biased region" description="Polar residues" evidence="1">
    <location>
        <begin position="439"/>
        <end position="462"/>
    </location>
</feature>
<feature type="compositionally biased region" description="Polar residues" evidence="1">
    <location>
        <begin position="12"/>
        <end position="25"/>
    </location>
</feature>
<organism evidence="2">
    <name type="scientific">Colletotrichum fructicola (strain Nara gc5)</name>
    <name type="common">Anthracnose fungus</name>
    <name type="synonym">Colletotrichum gloeosporioides (strain Nara gc5)</name>
    <dbReference type="NCBI Taxonomy" id="1213859"/>
    <lineage>
        <taxon>Eukaryota</taxon>
        <taxon>Fungi</taxon>
        <taxon>Dikarya</taxon>
        <taxon>Ascomycota</taxon>
        <taxon>Pezizomycotina</taxon>
        <taxon>Sordariomycetes</taxon>
        <taxon>Hypocreomycetidae</taxon>
        <taxon>Glomerellales</taxon>
        <taxon>Glomerellaceae</taxon>
        <taxon>Colletotrichum</taxon>
        <taxon>Colletotrichum gloeosporioides species complex</taxon>
    </lineage>
</organism>
<feature type="region of interest" description="Disordered" evidence="1">
    <location>
        <begin position="1080"/>
        <end position="1118"/>
    </location>
</feature>
<evidence type="ECO:0000313" key="2">
    <source>
        <dbReference type="EMBL" id="ELA33210.1"/>
    </source>
</evidence>
<feature type="compositionally biased region" description="Low complexity" evidence="1">
    <location>
        <begin position="135"/>
        <end position="151"/>
    </location>
</feature>
<feature type="region of interest" description="Disordered" evidence="1">
    <location>
        <begin position="640"/>
        <end position="690"/>
    </location>
</feature>
<feature type="compositionally biased region" description="Low complexity" evidence="1">
    <location>
        <begin position="737"/>
        <end position="752"/>
    </location>
</feature>
<feature type="compositionally biased region" description="Low complexity" evidence="1">
    <location>
        <begin position="416"/>
        <end position="437"/>
    </location>
</feature>
<feature type="compositionally biased region" description="Pro residues" evidence="1">
    <location>
        <begin position="179"/>
        <end position="197"/>
    </location>
</feature>
<feature type="region of interest" description="Disordered" evidence="1">
    <location>
        <begin position="860"/>
        <end position="906"/>
    </location>
</feature>
<feature type="region of interest" description="Disordered" evidence="1">
    <location>
        <begin position="135"/>
        <end position="628"/>
    </location>
</feature>
<accession>L2G4A2</accession>
<sequence length="1231" mass="132148">MLSHLRFHRRGQSNPTSPNPEQSSAPAPWDPSLPQKSPFVQDAALSPDARSPAAPTNSSLPPTLPPITRVTSSGSESPSPLDRPSVDPKLTLETYAQKQQPAPPPVRSPNNSQSGFVGGVALRKQLDQRQLLQLQKLQQQQQQHEQQIQQQMAALSPDPAANTAFDYASHETQFSKSKPAPPPPINTAPPTRPPPQPTKSSKHSSSFATPTDLHQHHLSPSQSQPPAPNYAATGRRPAGTRLSSEPTNVRMAKDSTEAPKGRKGLPFLKNPMSTLLMRRKTSQNAPDLSPLPLGGNRLGEPSYDPRIRGTRVHDFSAPRTRRSVVNDSSNAAAGAKPQPSIPEEKLDLGKTSSRESAAPSSFQGRNISSASESGRSGSVSVISQTVAGSSSVASTKARSSMNLDSKPLPDVPPKDSTASSSRSASVASKKPSVSAASILSKTLPSTRTGRSRGASLSGQDVLSSVPRHMKSTSSRFSFDMVGAAKAEKLLEERHRQRELERKTSDPTPNPNRDSRFDDFDDEFDYDAMMDDDGMEEEIPMSNDFDDYEEDFDAGGTDPLGLDGEEDFDAGGTDPLGLDVVPEVEVEMDEEDENDPDNDQENFAGFVFQRSNPASALTSPHSAGLALTPRDADGRVIGFALSKDTPDLNPSLSPGYYPGQSMDSQILKKSSRKNSRHLRCPPPPLPKKDDLYFDNGLLDELDFAGEGDGSTFDESIFDLDDTDQYGRPLPGVFAKFQAARAASNATAAQESVAQDPAAETDTAQEDAVQDTNGQAGAAPQSSKRVSDSTSRLSAQSNATASTAHTSLSVGMPAPSTEESKRQSENLGQEESSSAMTSSFSNVEQGKMEAYQAALAAAACEAAANGKFRRDSSPPPSEIMSPGAESSSLPPQDDYPFDDDNDNGFREDLDDYDVDYDDFIAEANASALANDQDGWYGQEFGFYSAPIEGRHSRDNSTGSDEKPFEYANGGFFGPSGVGRSKSGRMISREPNLTPITERSEYSNRNSIMSLGIPPGIGSGPSSLQSPGLAQLVMMADGEDNMSLTALMKLQRRRRELTMGPGDILGIHNGHVRKNSAFSIRSRDMDSDAGSGAGSPTLTMSMPTLSSPTPPMPSLNPASPAVAVNSPHFTHSSSFEPVMESEEVDELSISNSISHSGLWMKSPDTAMHPNLVPRTDPTPQRRPGMGHKHKGSADSISYIKEEDEGETRWVLERRFTADSGEVEVQREVVGKGHI</sequence>
<feature type="compositionally biased region" description="Basic residues" evidence="1">
    <location>
        <begin position="668"/>
        <end position="678"/>
    </location>
</feature>
<feature type="compositionally biased region" description="Polar residues" evidence="1">
    <location>
        <begin position="350"/>
        <end position="366"/>
    </location>
</feature>
<feature type="compositionally biased region" description="Low complexity" evidence="1">
    <location>
        <begin position="1092"/>
        <end position="1104"/>
    </location>
</feature>
<feature type="compositionally biased region" description="Low complexity" evidence="1">
    <location>
        <begin position="830"/>
        <end position="839"/>
    </location>
</feature>
<proteinExistence type="predicted"/>
<feature type="compositionally biased region" description="Basic and acidic residues" evidence="1">
    <location>
        <begin position="485"/>
        <end position="504"/>
    </location>
</feature>
<feature type="compositionally biased region" description="Polar residues" evidence="1">
    <location>
        <begin position="768"/>
        <end position="807"/>
    </location>
</feature>
<evidence type="ECO:0000256" key="1">
    <source>
        <dbReference type="SAM" id="MobiDB-lite"/>
    </source>
</evidence>
<feature type="compositionally biased region" description="Basic residues" evidence="1">
    <location>
        <begin position="1"/>
        <end position="11"/>
    </location>
</feature>
<gene>
    <name evidence="2" type="ORF">CGGC5_6900</name>
</gene>
<feature type="compositionally biased region" description="Acidic residues" evidence="1">
    <location>
        <begin position="581"/>
        <end position="599"/>
    </location>
</feature>
<feature type="compositionally biased region" description="Low complexity" evidence="1">
    <location>
        <begin position="367"/>
        <end position="400"/>
    </location>
</feature>